<dbReference type="PANTHER" id="PTHR11795">
    <property type="entry name" value="BRANCHED-CHAIN AMINO ACID TRANSPORT SYSTEM PERMEASE PROTEIN LIVH"/>
    <property type="match status" value="1"/>
</dbReference>
<keyword evidence="6" id="KW-0029">Amino-acid transport</keyword>
<organism evidence="11 12">
    <name type="scientific">Pseudonocardia acidicola</name>
    <dbReference type="NCBI Taxonomy" id="2724939"/>
    <lineage>
        <taxon>Bacteria</taxon>
        <taxon>Bacillati</taxon>
        <taxon>Actinomycetota</taxon>
        <taxon>Actinomycetes</taxon>
        <taxon>Pseudonocardiales</taxon>
        <taxon>Pseudonocardiaceae</taxon>
        <taxon>Pseudonocardia</taxon>
    </lineage>
</organism>
<feature type="transmembrane region" description="Helical" evidence="10">
    <location>
        <begin position="259"/>
        <end position="279"/>
    </location>
</feature>
<evidence type="ECO:0000256" key="4">
    <source>
        <dbReference type="ARBA" id="ARBA00022519"/>
    </source>
</evidence>
<evidence type="ECO:0000256" key="2">
    <source>
        <dbReference type="ARBA" id="ARBA00022448"/>
    </source>
</evidence>
<evidence type="ECO:0000313" key="12">
    <source>
        <dbReference type="Proteomes" id="UP000820669"/>
    </source>
</evidence>
<keyword evidence="8 10" id="KW-0472">Membrane</keyword>
<proteinExistence type="inferred from homology"/>
<dbReference type="PANTHER" id="PTHR11795:SF371">
    <property type="entry name" value="HIGH-AFFINITY BRANCHED-CHAIN AMINO ACID TRANSPORT SYSTEM PERMEASE PROTEIN LIVH"/>
    <property type="match status" value="1"/>
</dbReference>
<evidence type="ECO:0000313" key="11">
    <source>
        <dbReference type="EMBL" id="NMH96871.1"/>
    </source>
</evidence>
<evidence type="ECO:0000256" key="1">
    <source>
        <dbReference type="ARBA" id="ARBA00004651"/>
    </source>
</evidence>
<protein>
    <submittedName>
        <fullName evidence="11">Branched-chain amino acid ABC transporter permease</fullName>
    </submittedName>
</protein>
<keyword evidence="5 10" id="KW-0812">Transmembrane</keyword>
<evidence type="ECO:0000256" key="6">
    <source>
        <dbReference type="ARBA" id="ARBA00022970"/>
    </source>
</evidence>
<keyword evidence="4" id="KW-0997">Cell inner membrane</keyword>
<dbReference type="CDD" id="cd06582">
    <property type="entry name" value="TM_PBP1_LivH_like"/>
    <property type="match status" value="1"/>
</dbReference>
<evidence type="ECO:0000256" key="5">
    <source>
        <dbReference type="ARBA" id="ARBA00022692"/>
    </source>
</evidence>
<sequence length="311" mass="32416">MGQIWPATVAGLVFGSIYALMALGYTLIYRVLNVINFAHAESFMVGTFGTLFAARWLGILPGPDSVRDGAGAVVALGVVLVAAVVFAAAASAALELAVFGPLRRRGGGPAPTMIAALGASLFLQEVFGLWRGRDLEPFPRLLEHTPLFTVFGVGVSAVHIVVVVVALLVALGADRFVNSTQLGAAIRATAQDRDTATLMGINTGRVILLTFVVAGVTAGVGATLFMTVYENTYYFIGFVIGIKSFTAALLGGMGNVRGAILGGYLVGVMENYGAIAFGAEWKDTVVVAVLVLVLLVRPTGVLGTRLQTVRV</sequence>
<dbReference type="Proteomes" id="UP000820669">
    <property type="component" value="Unassembled WGS sequence"/>
</dbReference>
<comment type="similarity">
    <text evidence="9">Belongs to the binding-protein-dependent transport system permease family. LivHM subfamily.</text>
</comment>
<feature type="transmembrane region" description="Helical" evidence="10">
    <location>
        <begin position="285"/>
        <end position="306"/>
    </location>
</feature>
<accession>A0ABX1S947</accession>
<comment type="caution">
    <text evidence="11">The sequence shown here is derived from an EMBL/GenBank/DDBJ whole genome shotgun (WGS) entry which is preliminary data.</text>
</comment>
<comment type="subcellular location">
    <subcellularLocation>
        <location evidence="1">Cell membrane</location>
        <topology evidence="1">Multi-pass membrane protein</topology>
    </subcellularLocation>
</comment>
<feature type="transmembrane region" description="Helical" evidence="10">
    <location>
        <begin position="150"/>
        <end position="171"/>
    </location>
</feature>
<dbReference type="InterPro" id="IPR001851">
    <property type="entry name" value="ABC_transp_permease"/>
</dbReference>
<evidence type="ECO:0000256" key="3">
    <source>
        <dbReference type="ARBA" id="ARBA00022475"/>
    </source>
</evidence>
<dbReference type="Pfam" id="PF02653">
    <property type="entry name" value="BPD_transp_2"/>
    <property type="match status" value="1"/>
</dbReference>
<reference evidence="11 12" key="1">
    <citation type="submission" date="2020-04" db="EMBL/GenBank/DDBJ databases">
        <authorList>
            <person name="Klaysubun C."/>
            <person name="Duangmal K."/>
            <person name="Lipun K."/>
        </authorList>
    </citation>
    <scope>NUCLEOTIDE SEQUENCE [LARGE SCALE GENOMIC DNA]</scope>
    <source>
        <strain evidence="11 12">K10HN5</strain>
    </source>
</reference>
<dbReference type="EMBL" id="JAAXLA010000007">
    <property type="protein sequence ID" value="NMH96871.1"/>
    <property type="molecule type" value="Genomic_DNA"/>
</dbReference>
<keyword evidence="12" id="KW-1185">Reference proteome</keyword>
<keyword evidence="7 10" id="KW-1133">Transmembrane helix</keyword>
<evidence type="ECO:0000256" key="9">
    <source>
        <dbReference type="ARBA" id="ARBA00037998"/>
    </source>
</evidence>
<gene>
    <name evidence="11" type="ORF">HF526_06005</name>
</gene>
<evidence type="ECO:0000256" key="10">
    <source>
        <dbReference type="SAM" id="Phobius"/>
    </source>
</evidence>
<feature type="transmembrane region" description="Helical" evidence="10">
    <location>
        <begin position="6"/>
        <end position="28"/>
    </location>
</feature>
<keyword evidence="3" id="KW-1003">Cell membrane</keyword>
<evidence type="ECO:0000256" key="7">
    <source>
        <dbReference type="ARBA" id="ARBA00022989"/>
    </source>
</evidence>
<keyword evidence="2" id="KW-0813">Transport</keyword>
<dbReference type="InterPro" id="IPR052157">
    <property type="entry name" value="BCAA_transport_permease"/>
</dbReference>
<feature type="transmembrane region" description="Helical" evidence="10">
    <location>
        <begin position="110"/>
        <end position="130"/>
    </location>
</feature>
<feature type="transmembrane region" description="Helical" evidence="10">
    <location>
        <begin position="232"/>
        <end position="252"/>
    </location>
</feature>
<name>A0ABX1S947_9PSEU</name>
<feature type="transmembrane region" description="Helical" evidence="10">
    <location>
        <begin position="70"/>
        <end position="98"/>
    </location>
</feature>
<evidence type="ECO:0000256" key="8">
    <source>
        <dbReference type="ARBA" id="ARBA00023136"/>
    </source>
</evidence>
<feature type="transmembrane region" description="Helical" evidence="10">
    <location>
        <begin position="40"/>
        <end position="58"/>
    </location>
</feature>
<dbReference type="RefSeq" id="WP_169380254.1">
    <property type="nucleotide sequence ID" value="NZ_JAAXLA010000007.1"/>
</dbReference>
<feature type="transmembrane region" description="Helical" evidence="10">
    <location>
        <begin position="206"/>
        <end position="226"/>
    </location>
</feature>